<dbReference type="GO" id="GO:0046872">
    <property type="term" value="F:metal ion binding"/>
    <property type="evidence" value="ECO:0007669"/>
    <property type="project" value="UniProtKB-UniRule"/>
</dbReference>
<comment type="catalytic activity">
    <reaction evidence="9 10 12">
        <text>L-threonyl-[protein] + FAD = FMN-L-threonyl-[protein] + AMP + H(+)</text>
        <dbReference type="Rhea" id="RHEA:36847"/>
        <dbReference type="Rhea" id="RHEA-COMP:11060"/>
        <dbReference type="Rhea" id="RHEA-COMP:11061"/>
        <dbReference type="ChEBI" id="CHEBI:15378"/>
        <dbReference type="ChEBI" id="CHEBI:30013"/>
        <dbReference type="ChEBI" id="CHEBI:57692"/>
        <dbReference type="ChEBI" id="CHEBI:74257"/>
        <dbReference type="ChEBI" id="CHEBI:456215"/>
        <dbReference type="EC" id="2.7.1.180"/>
    </reaction>
</comment>
<protein>
    <recommendedName>
        <fullName evidence="2 10">FAD:protein FMN transferase</fullName>
        <ecNumber evidence="1 10">2.7.1.180</ecNumber>
    </recommendedName>
    <alternativeName>
        <fullName evidence="8 10">Flavin transferase</fullName>
    </alternativeName>
</protein>
<evidence type="ECO:0000313" key="14">
    <source>
        <dbReference type="Proteomes" id="UP000324781"/>
    </source>
</evidence>
<evidence type="ECO:0000256" key="1">
    <source>
        <dbReference type="ARBA" id="ARBA00011955"/>
    </source>
</evidence>
<keyword evidence="12" id="KW-0472">Membrane</keyword>
<dbReference type="EC" id="2.7.1.180" evidence="1 10"/>
<feature type="binding site" evidence="11">
    <location>
        <position position="319"/>
    </location>
    <ligand>
        <name>Mg(2+)</name>
        <dbReference type="ChEBI" id="CHEBI:18420"/>
    </ligand>
</feature>
<dbReference type="PANTHER" id="PTHR30040">
    <property type="entry name" value="THIAMINE BIOSYNTHESIS LIPOPROTEIN APBE"/>
    <property type="match status" value="1"/>
</dbReference>
<organism evidence="13 14">
    <name type="scientific">Thermoclostridium caenicola</name>
    <dbReference type="NCBI Taxonomy" id="659425"/>
    <lineage>
        <taxon>Bacteria</taxon>
        <taxon>Bacillati</taxon>
        <taxon>Bacillota</taxon>
        <taxon>Clostridia</taxon>
        <taxon>Eubacteriales</taxon>
        <taxon>Oscillospiraceae</taxon>
        <taxon>Thermoclostridium</taxon>
    </lineage>
</organism>
<keyword evidence="4 10" id="KW-0808">Transferase</keyword>
<dbReference type="GO" id="GO:0005886">
    <property type="term" value="C:plasma membrane"/>
    <property type="evidence" value="ECO:0007669"/>
    <property type="project" value="UniProtKB-SubCell"/>
</dbReference>
<comment type="subcellular location">
    <subcellularLocation>
        <location evidence="12">Cell inner membrane</location>
        <topology evidence="12">Lipid-anchor</topology>
        <orientation evidence="12">Periplasmic side</orientation>
    </subcellularLocation>
</comment>
<proteinExistence type="inferred from homology"/>
<dbReference type="InterPro" id="IPR024932">
    <property type="entry name" value="ApbE"/>
</dbReference>
<evidence type="ECO:0000256" key="3">
    <source>
        <dbReference type="ARBA" id="ARBA00022630"/>
    </source>
</evidence>
<evidence type="ECO:0000256" key="2">
    <source>
        <dbReference type="ARBA" id="ARBA00016337"/>
    </source>
</evidence>
<dbReference type="Gene3D" id="3.10.520.10">
    <property type="entry name" value="ApbE-like domains"/>
    <property type="match status" value="1"/>
</dbReference>
<dbReference type="Proteomes" id="UP000324781">
    <property type="component" value="Unassembled WGS sequence"/>
</dbReference>
<keyword evidence="12" id="KW-0997">Cell inner membrane</keyword>
<evidence type="ECO:0000256" key="9">
    <source>
        <dbReference type="ARBA" id="ARBA00048540"/>
    </source>
</evidence>
<keyword evidence="7 10" id="KW-0460">Magnesium</keyword>
<evidence type="ECO:0000256" key="6">
    <source>
        <dbReference type="ARBA" id="ARBA00022827"/>
    </source>
</evidence>
<comment type="function">
    <text evidence="12">Flavin transferase that catalyzes the transfer of the FMN moiety of FAD and its covalent binding to the hydroxyl group of a threonine residue in a target flavoprotein.</text>
</comment>
<evidence type="ECO:0000256" key="10">
    <source>
        <dbReference type="PIRNR" id="PIRNR006268"/>
    </source>
</evidence>
<comment type="cofactor">
    <cofactor evidence="11">
        <name>Mg(2+)</name>
        <dbReference type="ChEBI" id="CHEBI:18420"/>
    </cofactor>
    <cofactor evidence="11">
        <name>Mn(2+)</name>
        <dbReference type="ChEBI" id="CHEBI:29035"/>
    </cofactor>
    <text evidence="11">Magnesium. Can also use manganese.</text>
</comment>
<feature type="binding site" evidence="11">
    <location>
        <position position="315"/>
    </location>
    <ligand>
        <name>Mg(2+)</name>
        <dbReference type="ChEBI" id="CHEBI:18420"/>
    </ligand>
</feature>
<feature type="binding site" evidence="11">
    <location>
        <position position="196"/>
    </location>
    <ligand>
        <name>Mg(2+)</name>
        <dbReference type="ChEBI" id="CHEBI:18420"/>
    </ligand>
</feature>
<accession>A0A1M6J863</accession>
<reference evidence="13 14" key="1">
    <citation type="submission" date="2016-11" db="EMBL/GenBank/DDBJ databases">
        <authorList>
            <person name="Varghese N."/>
            <person name="Submissions S."/>
        </authorList>
    </citation>
    <scope>NUCLEOTIDE SEQUENCE [LARGE SCALE GENOMIC DNA]</scope>
    <source>
        <strain evidence="13 14">DSM 19027</strain>
    </source>
</reference>
<keyword evidence="6 10" id="KW-0274">FAD</keyword>
<evidence type="ECO:0000256" key="7">
    <source>
        <dbReference type="ARBA" id="ARBA00022842"/>
    </source>
</evidence>
<dbReference type="PANTHER" id="PTHR30040:SF2">
    <property type="entry name" value="FAD:PROTEIN FMN TRANSFERASE"/>
    <property type="match status" value="1"/>
</dbReference>
<keyword evidence="12" id="KW-1003">Cell membrane</keyword>
<dbReference type="EMBL" id="FQZP01000053">
    <property type="protein sequence ID" value="SHJ42842.1"/>
    <property type="molecule type" value="Genomic_DNA"/>
</dbReference>
<keyword evidence="5 10" id="KW-0479">Metal-binding</keyword>
<dbReference type="Pfam" id="PF02424">
    <property type="entry name" value="ApbE"/>
    <property type="match status" value="1"/>
</dbReference>
<dbReference type="PROSITE" id="PS51257">
    <property type="entry name" value="PROKAR_LIPOPROTEIN"/>
    <property type="match status" value="1"/>
</dbReference>
<evidence type="ECO:0000256" key="4">
    <source>
        <dbReference type="ARBA" id="ARBA00022679"/>
    </source>
</evidence>
<evidence type="ECO:0000256" key="5">
    <source>
        <dbReference type="ARBA" id="ARBA00022723"/>
    </source>
</evidence>
<dbReference type="SUPFAM" id="SSF143631">
    <property type="entry name" value="ApbE-like"/>
    <property type="match status" value="1"/>
</dbReference>
<keyword evidence="14" id="KW-1185">Reference proteome</keyword>
<keyword evidence="3 10" id="KW-0285">Flavoprotein</keyword>
<comment type="similarity">
    <text evidence="10 12">Belongs to the ApbE family.</text>
</comment>
<evidence type="ECO:0000256" key="11">
    <source>
        <dbReference type="PIRSR" id="PIRSR006268-2"/>
    </source>
</evidence>
<name>A0A1M6J863_9FIRM</name>
<evidence type="ECO:0000313" key="13">
    <source>
        <dbReference type="EMBL" id="SHJ42842.1"/>
    </source>
</evidence>
<evidence type="ECO:0000256" key="12">
    <source>
        <dbReference type="RuleBase" id="RU363002"/>
    </source>
</evidence>
<dbReference type="GO" id="GO:0016740">
    <property type="term" value="F:transferase activity"/>
    <property type="evidence" value="ECO:0007669"/>
    <property type="project" value="UniProtKB-UniRule"/>
</dbReference>
<dbReference type="AlphaFoldDB" id="A0A1M6J863"/>
<dbReference type="RefSeq" id="WP_188118504.1">
    <property type="nucleotide sequence ID" value="NZ_FQZP01000053.1"/>
</dbReference>
<gene>
    <name evidence="13" type="ORF">SAMN05444373_105311</name>
</gene>
<dbReference type="PIRSF" id="PIRSF006268">
    <property type="entry name" value="ApbE"/>
    <property type="match status" value="1"/>
</dbReference>
<dbReference type="InterPro" id="IPR003374">
    <property type="entry name" value="ApbE-like_sf"/>
</dbReference>
<evidence type="ECO:0000256" key="8">
    <source>
        <dbReference type="ARBA" id="ARBA00031306"/>
    </source>
</evidence>
<sequence length="368" mass="41218">MLKRSFRAVIWLVLIAAVLSGCRYDGTGGSLTAGGYTKYTYEFMGSFDTVIRIVGYAKSQSAFESMAKRAETRFMELHRLFDIYNDYDGINNIKTINDQAGIAPVRVKREIIDLLLFSREWYEKSGGTVNIAMGPVLNLWHEYREHGIENPDEASLPPMERLVEARQFCDIHQVTVDQDEQTVFLPVKGMRLDVGAVAKGYATELVARELEKDGYTSFLISAGGNVRAVGKPMESTRSKWGIGILDPGGKLNNDEESTLDTVYISQGSVVTSGDYQRYYEVDGRRYHHLIDPETLMPATHYRSVSVYVEDSGVADFMSTTLFLLPYEESRKMAEKTGVEALWVFPDGRLEVTDGMKAMLKVLGGATNK</sequence>
<keyword evidence="12 13" id="KW-0449">Lipoprotein</keyword>